<dbReference type="AlphaFoldDB" id="A0AAW2BSQ8"/>
<proteinExistence type="predicted"/>
<protein>
    <recommendedName>
        <fullName evidence="1">Reverse transcriptase zinc-binding domain-containing protein</fullName>
    </recommendedName>
</protein>
<feature type="domain" description="Reverse transcriptase zinc-binding" evidence="1">
    <location>
        <begin position="13"/>
        <end position="76"/>
    </location>
</feature>
<organism evidence="2 3">
    <name type="scientific">Lithocarpus litseifolius</name>
    <dbReference type="NCBI Taxonomy" id="425828"/>
    <lineage>
        <taxon>Eukaryota</taxon>
        <taxon>Viridiplantae</taxon>
        <taxon>Streptophyta</taxon>
        <taxon>Embryophyta</taxon>
        <taxon>Tracheophyta</taxon>
        <taxon>Spermatophyta</taxon>
        <taxon>Magnoliopsida</taxon>
        <taxon>eudicotyledons</taxon>
        <taxon>Gunneridae</taxon>
        <taxon>Pentapetalae</taxon>
        <taxon>rosids</taxon>
        <taxon>fabids</taxon>
        <taxon>Fagales</taxon>
        <taxon>Fagaceae</taxon>
        <taxon>Lithocarpus</taxon>
    </lineage>
</organism>
<evidence type="ECO:0000313" key="2">
    <source>
        <dbReference type="EMBL" id="KAK9988528.1"/>
    </source>
</evidence>
<dbReference type="EMBL" id="JAZDWU010000010">
    <property type="protein sequence ID" value="KAK9988528.1"/>
    <property type="molecule type" value="Genomic_DNA"/>
</dbReference>
<dbReference type="Proteomes" id="UP001459277">
    <property type="component" value="Unassembled WGS sequence"/>
</dbReference>
<reference evidence="2 3" key="1">
    <citation type="submission" date="2024-01" db="EMBL/GenBank/DDBJ databases">
        <title>A telomere-to-telomere, gap-free genome of sweet tea (Lithocarpus litseifolius).</title>
        <authorList>
            <person name="Zhou J."/>
        </authorList>
    </citation>
    <scope>NUCLEOTIDE SEQUENCE [LARGE SCALE GENOMIC DNA]</scope>
    <source>
        <strain evidence="2">Zhou-2022a</strain>
        <tissue evidence="2">Leaf</tissue>
    </source>
</reference>
<comment type="caution">
    <text evidence="2">The sequence shown here is derived from an EMBL/GenBank/DDBJ whole genome shotgun (WGS) entry which is preliminary data.</text>
</comment>
<evidence type="ECO:0000313" key="3">
    <source>
        <dbReference type="Proteomes" id="UP001459277"/>
    </source>
</evidence>
<evidence type="ECO:0000259" key="1">
    <source>
        <dbReference type="Pfam" id="PF13966"/>
    </source>
</evidence>
<keyword evidence="3" id="KW-1185">Reference proteome</keyword>
<name>A0AAW2BSQ8_9ROSI</name>
<gene>
    <name evidence="2" type="ORF">SO802_028767</name>
</gene>
<dbReference type="InterPro" id="IPR026960">
    <property type="entry name" value="RVT-Znf"/>
</dbReference>
<dbReference type="Pfam" id="PF13966">
    <property type="entry name" value="zf-RVT"/>
    <property type="match status" value="1"/>
</dbReference>
<sequence>MSSPPLMTDLSRGLVWKSRLHERLKMHLWRIAANVLPTKDAISQFANVEVECPLCNLSDESSLHIFALCPIAKSLWFRSQWGVKTDLLGLSSIQDFINFLFSPPFAEEHLRYKEKISYCLEQFYVMLSGDREIFLFLKMLMLCNMAPHSLAKWSLACNFFSSFDLGNNPPSFVSVVQKEAVLPV</sequence>
<accession>A0AAW2BSQ8</accession>